<evidence type="ECO:0000313" key="1">
    <source>
        <dbReference type="EMBL" id="KAF6075135.1"/>
    </source>
</evidence>
<evidence type="ECO:0000313" key="2">
    <source>
        <dbReference type="Proteomes" id="UP000664940"/>
    </source>
</evidence>
<name>A0A833YGB1_9CHIR</name>
<proteinExistence type="predicted"/>
<sequence>MTREGLLPPLGLGRGVRLRSSFPTCPAVHHPSWRVKIVLLAPSGGGPHHPASTALLAETWPHLRSQEACAWGAFHSKAQGQLPPTSLGLWKMGPVLSYVAFGERAEFKLKGRPNWLLPLSIAFAVRCWKYLVHPFPSKPGPEKGPPACAAASASIAHLQGLSAAWDQRASLFPRTRLALAKGQKQIQEYLASRLRDCLSPPTPSTLTRARLHVGTHTAERDRIAGRLRRRNGAEYGGALERPSPHPGPLETRCEGLCGAQRPIQGRGKAAQAGPVWVIPEGNRKREQVRCKGE</sequence>
<dbReference type="AlphaFoldDB" id="A0A833YGB1"/>
<dbReference type="Proteomes" id="UP000664940">
    <property type="component" value="Unassembled WGS sequence"/>
</dbReference>
<dbReference type="EMBL" id="JABVXQ010000015">
    <property type="protein sequence ID" value="KAF6075135.1"/>
    <property type="molecule type" value="Genomic_DNA"/>
</dbReference>
<reference evidence="1 2" key="1">
    <citation type="journal article" date="2020" name="Nature">
        <title>Six reference-quality genomes reveal evolution of bat adaptations.</title>
        <authorList>
            <person name="Jebb D."/>
            <person name="Huang Z."/>
            <person name="Pippel M."/>
            <person name="Hughes G.M."/>
            <person name="Lavrichenko K."/>
            <person name="Devanna P."/>
            <person name="Winkler S."/>
            <person name="Jermiin L.S."/>
            <person name="Skirmuntt E.C."/>
            <person name="Katzourakis A."/>
            <person name="Burkitt-Gray L."/>
            <person name="Ray D.A."/>
            <person name="Sullivan K.A.M."/>
            <person name="Roscito J.G."/>
            <person name="Kirilenko B.M."/>
            <person name="Davalos L.M."/>
            <person name="Corthals A.P."/>
            <person name="Power M.L."/>
            <person name="Jones G."/>
            <person name="Ransome R.D."/>
            <person name="Dechmann D.K.N."/>
            <person name="Locatelli A.G."/>
            <person name="Puechmaille S.J."/>
            <person name="Fedrigo O."/>
            <person name="Jarvis E.D."/>
            <person name="Hiller M."/>
            <person name="Vernes S.C."/>
            <person name="Myers E.W."/>
            <person name="Teeling E.C."/>
        </authorList>
    </citation>
    <scope>NUCLEOTIDE SEQUENCE [LARGE SCALE GENOMIC DNA]</scope>
    <source>
        <strain evidence="1">Bat1K_MPI-CBG_1</strain>
    </source>
</reference>
<comment type="caution">
    <text evidence="1">The sequence shown here is derived from an EMBL/GenBank/DDBJ whole genome shotgun (WGS) entry which is preliminary data.</text>
</comment>
<gene>
    <name evidence="1" type="ORF">HJG60_009529</name>
</gene>
<accession>A0A833YGB1</accession>
<organism evidence="1 2">
    <name type="scientific">Phyllostomus discolor</name>
    <name type="common">pale spear-nosed bat</name>
    <dbReference type="NCBI Taxonomy" id="89673"/>
    <lineage>
        <taxon>Eukaryota</taxon>
        <taxon>Metazoa</taxon>
        <taxon>Chordata</taxon>
        <taxon>Craniata</taxon>
        <taxon>Vertebrata</taxon>
        <taxon>Euteleostomi</taxon>
        <taxon>Mammalia</taxon>
        <taxon>Eutheria</taxon>
        <taxon>Laurasiatheria</taxon>
        <taxon>Chiroptera</taxon>
        <taxon>Yangochiroptera</taxon>
        <taxon>Phyllostomidae</taxon>
        <taxon>Phyllostominae</taxon>
        <taxon>Phyllostomus</taxon>
    </lineage>
</organism>
<protein>
    <submittedName>
        <fullName evidence="1">Uncharacterized protein</fullName>
    </submittedName>
</protein>